<evidence type="ECO:0000313" key="1">
    <source>
        <dbReference type="EMBL" id="KFG46326.1"/>
    </source>
</evidence>
<dbReference type="EMBL" id="AHZU02000285">
    <property type="protein sequence ID" value="KFG46326.1"/>
    <property type="molecule type" value="Genomic_DNA"/>
</dbReference>
<reference evidence="1 2" key="1">
    <citation type="submission" date="2014-02" db="EMBL/GenBank/DDBJ databases">
        <authorList>
            <person name="Sibley D."/>
            <person name="Venepally P."/>
            <person name="Karamycheva S."/>
            <person name="Hadjithomas M."/>
            <person name="Khan A."/>
            <person name="Brunk B."/>
            <person name="Roos D."/>
            <person name="Caler E."/>
            <person name="Lorenzi H."/>
        </authorList>
    </citation>
    <scope>NUCLEOTIDE SEQUENCE [LARGE SCALE GENOMIC DNA]</scope>
    <source>
        <strain evidence="1 2">GAB2-2007-GAL-DOM2</strain>
    </source>
</reference>
<proteinExistence type="predicted"/>
<dbReference type="AlphaFoldDB" id="A0A086KPK8"/>
<organism evidence="1 2">
    <name type="scientific">Toxoplasma gondii GAB2-2007-GAL-DOM2</name>
    <dbReference type="NCBI Taxonomy" id="1130820"/>
    <lineage>
        <taxon>Eukaryota</taxon>
        <taxon>Sar</taxon>
        <taxon>Alveolata</taxon>
        <taxon>Apicomplexa</taxon>
        <taxon>Conoidasida</taxon>
        <taxon>Coccidia</taxon>
        <taxon>Eucoccidiorida</taxon>
        <taxon>Eimeriorina</taxon>
        <taxon>Sarcocystidae</taxon>
        <taxon>Toxoplasma</taxon>
    </lineage>
</organism>
<dbReference type="Proteomes" id="UP000028837">
    <property type="component" value="Unassembled WGS sequence"/>
</dbReference>
<comment type="caution">
    <text evidence="1">The sequence shown here is derived from an EMBL/GenBank/DDBJ whole genome shotgun (WGS) entry which is preliminary data.</text>
</comment>
<accession>A0A086KPK8</accession>
<evidence type="ECO:0000313" key="2">
    <source>
        <dbReference type="Proteomes" id="UP000028837"/>
    </source>
</evidence>
<name>A0A086KPK8_TOXGO</name>
<sequence length="54" mass="6061">TRHHPRRRRNGSRRRRNGCGSAWFRETLGSSETAGARMGSAFCLVCDNEEAPAK</sequence>
<dbReference type="VEuPathDB" id="ToxoDB:TGDOM2_249360C"/>
<feature type="non-terminal residue" evidence="1">
    <location>
        <position position="1"/>
    </location>
</feature>
<gene>
    <name evidence="1" type="ORF">TGDOM2_249360C</name>
</gene>
<feature type="non-terminal residue" evidence="1">
    <location>
        <position position="54"/>
    </location>
</feature>
<protein>
    <submittedName>
        <fullName evidence="1">RED family protein N-terminal region protein</fullName>
    </submittedName>
</protein>